<dbReference type="RefSeq" id="XP_015665372.1">
    <property type="nucleotide sequence ID" value="XM_015797364.1"/>
</dbReference>
<dbReference type="Gene3D" id="3.40.50.1820">
    <property type="entry name" value="alpha/beta hydrolase"/>
    <property type="match status" value="1"/>
</dbReference>
<dbReference type="InterPro" id="IPR029058">
    <property type="entry name" value="AB_hydrolase_fold"/>
</dbReference>
<organism evidence="2 3">
    <name type="scientific">Leptomonas pyrrhocoris</name>
    <name type="common">Firebug parasite</name>
    <dbReference type="NCBI Taxonomy" id="157538"/>
    <lineage>
        <taxon>Eukaryota</taxon>
        <taxon>Discoba</taxon>
        <taxon>Euglenozoa</taxon>
        <taxon>Kinetoplastea</taxon>
        <taxon>Metakinetoplastina</taxon>
        <taxon>Trypanosomatida</taxon>
        <taxon>Trypanosomatidae</taxon>
        <taxon>Leishmaniinae</taxon>
        <taxon>Leptomonas</taxon>
    </lineage>
</organism>
<sequence length="389" mass="42977">MRVVRLHAVRTPSKVLLPASVQRAAPVFFVVLHGFLAHSGAMNSFVVMLRNELDARNRAILENNDTMSHVTPFHITTLDARNHGLSPHTPTHVLGSLVEDVRSYLLHQLPQTVKEVVEYMDAGHRHEHDVETAGRDGAMASSKVRVIAIGHSMGSMTWAQYLMNQHQKQSSSANQKSEAATSAVQSPPDVQGFVSIDMPPITQSHIAASLVDELVDIIESMKRVEMHRISDLRSAHAEFFRCGMHDIRIRGLCTTNLALAPGPSNPARQVARWKCNVPVLERSIRTGELFFTDAYFKDPLPTEGTAAAAQERRRNEILTCPSVGSVPVLSILGGASPIGGDAKYGNVWERYALDLEQHTIPGAAHTVYYDKPRETISLVMSFLKRIHVL</sequence>
<keyword evidence="3" id="KW-1185">Reference proteome</keyword>
<dbReference type="PANTHER" id="PTHR43194:SF2">
    <property type="entry name" value="PEROXISOMAL MEMBRANE PROTEIN LPX1"/>
    <property type="match status" value="1"/>
</dbReference>
<gene>
    <name evidence="2" type="ORF">ABB37_00962</name>
</gene>
<evidence type="ECO:0000259" key="1">
    <source>
        <dbReference type="Pfam" id="PF12697"/>
    </source>
</evidence>
<reference evidence="2 3" key="1">
    <citation type="submission" date="2015-07" db="EMBL/GenBank/DDBJ databases">
        <title>High-quality genome of monoxenous trypanosomatid Leptomonas pyrrhocoris.</title>
        <authorList>
            <person name="Flegontov P."/>
            <person name="Butenko A."/>
            <person name="Firsov S."/>
            <person name="Vlcek C."/>
            <person name="Logacheva M.D."/>
            <person name="Field M."/>
            <person name="Filatov D."/>
            <person name="Flegontova O."/>
            <person name="Gerasimov E."/>
            <person name="Jackson A.P."/>
            <person name="Kelly S."/>
            <person name="Opperdoes F."/>
            <person name="O'Reilly A."/>
            <person name="Votypka J."/>
            <person name="Yurchenko V."/>
            <person name="Lukes J."/>
        </authorList>
    </citation>
    <scope>NUCLEOTIDE SEQUENCE [LARGE SCALE GENOMIC DNA]</scope>
    <source>
        <strain evidence="2">H10</strain>
    </source>
</reference>
<dbReference type="GeneID" id="26901259"/>
<dbReference type="OMA" id="WKCNVPV"/>
<dbReference type="Pfam" id="PF12697">
    <property type="entry name" value="Abhydrolase_6"/>
    <property type="match status" value="1"/>
</dbReference>
<name>A0A0M9GBK3_LEPPY</name>
<proteinExistence type="predicted"/>
<dbReference type="InterPro" id="IPR000073">
    <property type="entry name" value="AB_hydrolase_1"/>
</dbReference>
<dbReference type="InterPro" id="IPR050228">
    <property type="entry name" value="Carboxylesterase_BioH"/>
</dbReference>
<dbReference type="PANTHER" id="PTHR43194">
    <property type="entry name" value="HYDROLASE ALPHA/BETA FOLD FAMILY"/>
    <property type="match status" value="1"/>
</dbReference>
<feature type="domain" description="AB hydrolase-1" evidence="1">
    <location>
        <begin position="30"/>
        <end position="375"/>
    </location>
</feature>
<accession>A0A0M9GBK3</accession>
<dbReference type="AlphaFoldDB" id="A0A0M9GBK3"/>
<evidence type="ECO:0000313" key="2">
    <source>
        <dbReference type="EMBL" id="KPA86933.1"/>
    </source>
</evidence>
<dbReference type="SUPFAM" id="SSF53474">
    <property type="entry name" value="alpha/beta-Hydrolases"/>
    <property type="match status" value="1"/>
</dbReference>
<dbReference type="Proteomes" id="UP000037923">
    <property type="component" value="Unassembled WGS sequence"/>
</dbReference>
<dbReference type="VEuPathDB" id="TriTrypDB:LpyrH10_01_9620"/>
<evidence type="ECO:0000313" key="3">
    <source>
        <dbReference type="Proteomes" id="UP000037923"/>
    </source>
</evidence>
<comment type="caution">
    <text evidence="2">The sequence shown here is derived from an EMBL/GenBank/DDBJ whole genome shotgun (WGS) entry which is preliminary data.</text>
</comment>
<protein>
    <recommendedName>
        <fullName evidence="1">AB hydrolase-1 domain-containing protein</fullName>
    </recommendedName>
</protein>
<dbReference type="EMBL" id="LGTL01000001">
    <property type="protein sequence ID" value="KPA86933.1"/>
    <property type="molecule type" value="Genomic_DNA"/>
</dbReference>
<dbReference type="OrthoDB" id="8119704at2759"/>